<feature type="compositionally biased region" description="Basic and acidic residues" evidence="6">
    <location>
        <begin position="68"/>
        <end position="88"/>
    </location>
</feature>
<comment type="cofactor">
    <cofactor evidence="1">
        <name>Fe(3+)</name>
        <dbReference type="ChEBI" id="CHEBI:29034"/>
    </cofactor>
</comment>
<dbReference type="PANTHER" id="PTHR48136">
    <property type="entry name" value="RUBREDOXIN-LIKE SUPERFAMILY PROTEIN"/>
    <property type="match status" value="1"/>
</dbReference>
<dbReference type="CDD" id="cd00730">
    <property type="entry name" value="rubredoxin"/>
    <property type="match status" value="1"/>
</dbReference>
<dbReference type="Pfam" id="PF00301">
    <property type="entry name" value="Rubredoxin"/>
    <property type="match status" value="1"/>
</dbReference>
<dbReference type="Proteomes" id="UP000824250">
    <property type="component" value="Unassembled WGS sequence"/>
</dbReference>
<sequence>MKYVCSICGYVYDEDKEGRSFASLPESWLCPLCKAPKSMFAPEKKIKERAAEKAEDRKEGASEQEEERTDRPAEQAGAEKRKEKSGREWEEETTGDGLQKLSAGALAALCSSLARGCEKQYKEEESSLFLELSGYFASMAQSEPEGDIDTLTELFRKDLDEGYPSVSGAAREAGDRGTQRICVWGEKVTKILYALISRYQREGTAFLEYTQIWVCSVCGFVFVGDTPPELCPVCKVPSWKFDRIEGRSAE</sequence>
<dbReference type="InterPro" id="IPR048574">
    <property type="entry name" value="RUBY_RBDX"/>
</dbReference>
<dbReference type="PROSITE" id="PS50903">
    <property type="entry name" value="RUBREDOXIN_LIKE"/>
    <property type="match status" value="2"/>
</dbReference>
<feature type="region of interest" description="Disordered" evidence="6">
    <location>
        <begin position="44"/>
        <end position="96"/>
    </location>
</feature>
<evidence type="ECO:0000256" key="6">
    <source>
        <dbReference type="SAM" id="MobiDB-lite"/>
    </source>
</evidence>
<dbReference type="AlphaFoldDB" id="A0A9D1A2C8"/>
<evidence type="ECO:0000256" key="4">
    <source>
        <dbReference type="ARBA" id="ARBA00022982"/>
    </source>
</evidence>
<evidence type="ECO:0000313" key="9">
    <source>
        <dbReference type="Proteomes" id="UP000824250"/>
    </source>
</evidence>
<evidence type="ECO:0000259" key="7">
    <source>
        <dbReference type="PROSITE" id="PS50903"/>
    </source>
</evidence>
<organism evidence="8 9">
    <name type="scientific">Candidatus Copromonas faecavium</name>
    <name type="common">nom. illeg.</name>
    <dbReference type="NCBI Taxonomy" id="2840740"/>
    <lineage>
        <taxon>Bacteria</taxon>
        <taxon>Bacillati</taxon>
        <taxon>Bacillota</taxon>
        <taxon>Clostridia</taxon>
        <taxon>Lachnospirales</taxon>
        <taxon>Lachnospiraceae</taxon>
        <taxon>Candidatus Copromonas (nom. illeg.)</taxon>
    </lineage>
</organism>
<accession>A0A9D1A2C8</accession>
<comment type="caution">
    <text evidence="8">The sequence shown here is derived from an EMBL/GenBank/DDBJ whole genome shotgun (WGS) entry which is preliminary data.</text>
</comment>
<feature type="domain" description="Rubredoxin-like" evidence="7">
    <location>
        <begin position="210"/>
        <end position="244"/>
    </location>
</feature>
<protein>
    <submittedName>
        <fullName evidence="8">Rubredoxin</fullName>
    </submittedName>
</protein>
<feature type="compositionally biased region" description="Basic and acidic residues" evidence="6">
    <location>
        <begin position="44"/>
        <end position="61"/>
    </location>
</feature>
<evidence type="ECO:0000256" key="1">
    <source>
        <dbReference type="ARBA" id="ARBA00001965"/>
    </source>
</evidence>
<dbReference type="InterPro" id="IPR024934">
    <property type="entry name" value="Rubredoxin-like_dom"/>
</dbReference>
<proteinExistence type="predicted"/>
<dbReference type="Gene3D" id="2.20.28.10">
    <property type="match status" value="2"/>
</dbReference>
<evidence type="ECO:0000256" key="3">
    <source>
        <dbReference type="ARBA" id="ARBA00022723"/>
    </source>
</evidence>
<evidence type="ECO:0000256" key="2">
    <source>
        <dbReference type="ARBA" id="ARBA00022448"/>
    </source>
</evidence>
<dbReference type="GO" id="GO:0005506">
    <property type="term" value="F:iron ion binding"/>
    <property type="evidence" value="ECO:0007669"/>
    <property type="project" value="InterPro"/>
</dbReference>
<reference evidence="8" key="2">
    <citation type="journal article" date="2021" name="PeerJ">
        <title>Extensive microbial diversity within the chicken gut microbiome revealed by metagenomics and culture.</title>
        <authorList>
            <person name="Gilroy R."/>
            <person name="Ravi A."/>
            <person name="Getino M."/>
            <person name="Pursley I."/>
            <person name="Horton D.L."/>
            <person name="Alikhan N.F."/>
            <person name="Baker D."/>
            <person name="Gharbi K."/>
            <person name="Hall N."/>
            <person name="Watson M."/>
            <person name="Adriaenssens E.M."/>
            <person name="Foster-Nyarko E."/>
            <person name="Jarju S."/>
            <person name="Secka A."/>
            <person name="Antonio M."/>
            <person name="Oren A."/>
            <person name="Chaudhuri R.R."/>
            <person name="La Ragione R."/>
            <person name="Hildebrand F."/>
            <person name="Pallen M.J."/>
        </authorList>
    </citation>
    <scope>NUCLEOTIDE SEQUENCE</scope>
    <source>
        <strain evidence="8">CHK180-2868</strain>
    </source>
</reference>
<keyword evidence="5" id="KW-0408">Iron</keyword>
<keyword evidence="3" id="KW-0479">Metal-binding</keyword>
<evidence type="ECO:0000313" key="8">
    <source>
        <dbReference type="EMBL" id="HIR04731.1"/>
    </source>
</evidence>
<dbReference type="InterPro" id="IPR024935">
    <property type="entry name" value="Rubredoxin_dom"/>
</dbReference>
<keyword evidence="2" id="KW-0813">Transport</keyword>
<dbReference type="Pfam" id="PF21349">
    <property type="entry name" value="RUBY_RBDX"/>
    <property type="match status" value="1"/>
</dbReference>
<name>A0A9D1A2C8_9FIRM</name>
<evidence type="ECO:0000256" key="5">
    <source>
        <dbReference type="ARBA" id="ARBA00023004"/>
    </source>
</evidence>
<reference evidence="8" key="1">
    <citation type="submission" date="2020-10" db="EMBL/GenBank/DDBJ databases">
        <authorList>
            <person name="Gilroy R."/>
        </authorList>
    </citation>
    <scope>NUCLEOTIDE SEQUENCE</scope>
    <source>
        <strain evidence="8">CHK180-2868</strain>
    </source>
</reference>
<dbReference type="EMBL" id="DVGC01000007">
    <property type="protein sequence ID" value="HIR04731.1"/>
    <property type="molecule type" value="Genomic_DNA"/>
</dbReference>
<gene>
    <name evidence="8" type="ORF">IAB28_02015</name>
</gene>
<dbReference type="SUPFAM" id="SSF57802">
    <property type="entry name" value="Rubredoxin-like"/>
    <property type="match status" value="2"/>
</dbReference>
<dbReference type="PANTHER" id="PTHR48136:SF1">
    <property type="entry name" value="RUBREDOXIN-LIKE SUPERFAMILY PROTEIN"/>
    <property type="match status" value="1"/>
</dbReference>
<keyword evidence="4" id="KW-0249">Electron transport</keyword>
<feature type="domain" description="Rubredoxin-like" evidence="7">
    <location>
        <begin position="2"/>
        <end position="43"/>
    </location>
</feature>